<dbReference type="SFLD" id="SFLDS00019">
    <property type="entry name" value="Glutathione_Transferase_(cytos"/>
    <property type="match status" value="1"/>
</dbReference>
<protein>
    <submittedName>
        <fullName evidence="5">Glutathione S-transferase</fullName>
    </submittedName>
</protein>
<sequence>MLTIHHLQRGQSERIVWLCEELSIPYDLKLYQRSPFLSPPELIALSPLGAAPVIEDPIYDTAKPLKLAESAAIVEYIIHKQGNGRLALAPTHNDYADYLYWFHLSNGNLQPCIQRSMHFRMLKLGPDNPQQKNVDARLKKALDLYNERLTEVPWLAGEEFTAADIMSVFSLTTMRLFYPIDLTPYDGIVSWLQRVGQRPAYRAAMEKSDPGFTPLLAAEEPEPFPGLYRQSSELSGS</sequence>
<dbReference type="AlphaFoldDB" id="A0AAN6IEP8"/>
<dbReference type="SUPFAM" id="SSF52833">
    <property type="entry name" value="Thioredoxin-like"/>
    <property type="match status" value="1"/>
</dbReference>
<feature type="domain" description="GST N-terminal" evidence="3">
    <location>
        <begin position="1"/>
        <end position="85"/>
    </location>
</feature>
<dbReference type="SFLD" id="SFLDG01150">
    <property type="entry name" value="Main.1:_Beta-like"/>
    <property type="match status" value="1"/>
</dbReference>
<comment type="similarity">
    <text evidence="1">Belongs to the GST superfamily.</text>
</comment>
<proteinExistence type="inferred from homology"/>
<evidence type="ECO:0000313" key="5">
    <source>
        <dbReference type="EMBL" id="KAI1612774.1"/>
    </source>
</evidence>
<gene>
    <name evidence="5" type="ORF">EDD36DRAFT_245660</name>
</gene>
<dbReference type="CDD" id="cd03046">
    <property type="entry name" value="GST_N_GTT1_like"/>
    <property type="match status" value="1"/>
</dbReference>
<dbReference type="Gene3D" id="1.20.1050.10">
    <property type="match status" value="1"/>
</dbReference>
<dbReference type="InterPro" id="IPR004046">
    <property type="entry name" value="GST_C"/>
</dbReference>
<dbReference type="EMBL" id="MU404354">
    <property type="protein sequence ID" value="KAI1612774.1"/>
    <property type="molecule type" value="Genomic_DNA"/>
</dbReference>
<dbReference type="InterPro" id="IPR010987">
    <property type="entry name" value="Glutathione-S-Trfase_C-like"/>
</dbReference>
<dbReference type="PROSITE" id="PS50405">
    <property type="entry name" value="GST_CTER"/>
    <property type="match status" value="1"/>
</dbReference>
<dbReference type="InterPro" id="IPR036249">
    <property type="entry name" value="Thioredoxin-like_sf"/>
</dbReference>
<name>A0AAN6IEP8_9EURO</name>
<dbReference type="InterPro" id="IPR036282">
    <property type="entry name" value="Glutathione-S-Trfase_C_sf"/>
</dbReference>
<feature type="domain" description="GST C-terminal" evidence="4">
    <location>
        <begin position="91"/>
        <end position="212"/>
    </location>
</feature>
<feature type="region of interest" description="Disordered" evidence="2">
    <location>
        <begin position="212"/>
        <end position="237"/>
    </location>
</feature>
<dbReference type="PANTHER" id="PTHR44051">
    <property type="entry name" value="GLUTATHIONE S-TRANSFERASE-RELATED"/>
    <property type="match status" value="1"/>
</dbReference>
<dbReference type="Pfam" id="PF00043">
    <property type="entry name" value="GST_C"/>
    <property type="match status" value="1"/>
</dbReference>
<evidence type="ECO:0000259" key="4">
    <source>
        <dbReference type="PROSITE" id="PS50405"/>
    </source>
</evidence>
<dbReference type="InterPro" id="IPR040079">
    <property type="entry name" value="Glutathione_S-Trfase"/>
</dbReference>
<dbReference type="InterPro" id="IPR004045">
    <property type="entry name" value="Glutathione_S-Trfase_N"/>
</dbReference>
<dbReference type="SUPFAM" id="SSF47616">
    <property type="entry name" value="GST C-terminal domain-like"/>
    <property type="match status" value="1"/>
</dbReference>
<comment type="caution">
    <text evidence="5">The sequence shown here is derived from an EMBL/GenBank/DDBJ whole genome shotgun (WGS) entry which is preliminary data.</text>
</comment>
<dbReference type="PANTHER" id="PTHR44051:SF9">
    <property type="entry name" value="GLUTATHIONE S-TRANSFERASE 1"/>
    <property type="match status" value="1"/>
</dbReference>
<dbReference type="PROSITE" id="PS50404">
    <property type="entry name" value="GST_NTER"/>
    <property type="match status" value="1"/>
</dbReference>
<evidence type="ECO:0000313" key="6">
    <source>
        <dbReference type="Proteomes" id="UP001203852"/>
    </source>
</evidence>
<reference evidence="5" key="1">
    <citation type="journal article" date="2022" name="bioRxiv">
        <title>Deciphering the potential niche of two novel black yeast fungi from a biological soil crust based on their genomes, phenotypes, and melanin regulation.</title>
        <authorList>
            <consortium name="DOE Joint Genome Institute"/>
            <person name="Carr E.C."/>
            <person name="Barton Q."/>
            <person name="Grambo S."/>
            <person name="Sullivan M."/>
            <person name="Renfro C.M."/>
            <person name="Kuo A."/>
            <person name="Pangilinan J."/>
            <person name="Lipzen A."/>
            <person name="Keymanesh K."/>
            <person name="Savage E."/>
            <person name="Barry K."/>
            <person name="Grigoriev I.V."/>
            <person name="Riekhof W.R."/>
            <person name="Harris S.S."/>
        </authorList>
    </citation>
    <scope>NUCLEOTIDE SEQUENCE</scope>
    <source>
        <strain evidence="5">JF 03-4F</strain>
    </source>
</reference>
<dbReference type="Proteomes" id="UP001203852">
    <property type="component" value="Unassembled WGS sequence"/>
</dbReference>
<keyword evidence="6" id="KW-1185">Reference proteome</keyword>
<evidence type="ECO:0000259" key="3">
    <source>
        <dbReference type="PROSITE" id="PS50404"/>
    </source>
</evidence>
<evidence type="ECO:0000256" key="1">
    <source>
        <dbReference type="ARBA" id="ARBA00007409"/>
    </source>
</evidence>
<dbReference type="SFLD" id="SFLDG00358">
    <property type="entry name" value="Main_(cytGST)"/>
    <property type="match status" value="1"/>
</dbReference>
<dbReference type="Pfam" id="PF13409">
    <property type="entry name" value="GST_N_2"/>
    <property type="match status" value="1"/>
</dbReference>
<dbReference type="Gene3D" id="3.40.30.10">
    <property type="entry name" value="Glutaredoxin"/>
    <property type="match status" value="1"/>
</dbReference>
<accession>A0AAN6IEP8</accession>
<evidence type="ECO:0000256" key="2">
    <source>
        <dbReference type="SAM" id="MobiDB-lite"/>
    </source>
</evidence>
<organism evidence="5 6">
    <name type="scientific">Exophiala viscosa</name>
    <dbReference type="NCBI Taxonomy" id="2486360"/>
    <lineage>
        <taxon>Eukaryota</taxon>
        <taxon>Fungi</taxon>
        <taxon>Dikarya</taxon>
        <taxon>Ascomycota</taxon>
        <taxon>Pezizomycotina</taxon>
        <taxon>Eurotiomycetes</taxon>
        <taxon>Chaetothyriomycetidae</taxon>
        <taxon>Chaetothyriales</taxon>
        <taxon>Herpotrichiellaceae</taxon>
        <taxon>Exophiala</taxon>
    </lineage>
</organism>